<comment type="caution">
    <text evidence="1">The sequence shown here is derived from an EMBL/GenBank/DDBJ whole genome shotgun (WGS) entry which is preliminary data.</text>
</comment>
<sequence>MDRREYLLTTGSIAIGLLSGCLGADSTQAGPGGQSDATQWYGEYTGTAQVTTLNISYSGEQVNTYSQYGSYQTSVVATIAEPGTTEVNKENNPVHLAVGPDPNSVQGAAGEFHLISAGRISTEDHPELSVLQPWNLQLQENALTGVINHELPSGHNFFYEKSPGVDTTVTEVDLPPVTWEYMAGTTLTAQLNQGSLQMEVTPPAEGAAIGLDDQKALAIHIACELSRQ</sequence>
<dbReference type="RefSeq" id="WP_273740496.1">
    <property type="nucleotide sequence ID" value="NZ_JAQIVI010000407.1"/>
</dbReference>
<gene>
    <name evidence="1" type="ORF">ACFQE6_22380</name>
</gene>
<proteinExistence type="predicted"/>
<name>A0ABD5SRR0_9EURY</name>
<dbReference type="EMBL" id="JBHSWV010000407">
    <property type="protein sequence ID" value="MFC6767633.1"/>
    <property type="molecule type" value="Genomic_DNA"/>
</dbReference>
<organism evidence="1 2">
    <name type="scientific">Natrinema soli</name>
    <dbReference type="NCBI Taxonomy" id="1930624"/>
    <lineage>
        <taxon>Archaea</taxon>
        <taxon>Methanobacteriati</taxon>
        <taxon>Methanobacteriota</taxon>
        <taxon>Stenosarchaea group</taxon>
        <taxon>Halobacteria</taxon>
        <taxon>Halobacteriales</taxon>
        <taxon>Natrialbaceae</taxon>
        <taxon>Natrinema</taxon>
    </lineage>
</organism>
<reference evidence="1 2" key="1">
    <citation type="journal article" date="2019" name="Int. J. Syst. Evol. Microbiol.">
        <title>The Global Catalogue of Microorganisms (GCM) 10K type strain sequencing project: providing services to taxonomists for standard genome sequencing and annotation.</title>
        <authorList>
            <consortium name="The Broad Institute Genomics Platform"/>
            <consortium name="The Broad Institute Genome Sequencing Center for Infectious Disease"/>
            <person name="Wu L."/>
            <person name="Ma J."/>
        </authorList>
    </citation>
    <scope>NUCLEOTIDE SEQUENCE [LARGE SCALE GENOMIC DNA]</scope>
    <source>
        <strain evidence="1 2">LMG 29247</strain>
    </source>
</reference>
<keyword evidence="2" id="KW-1185">Reference proteome</keyword>
<dbReference type="AlphaFoldDB" id="A0ABD5SRR0"/>
<accession>A0ABD5SRR0</accession>
<evidence type="ECO:0008006" key="3">
    <source>
        <dbReference type="Google" id="ProtNLM"/>
    </source>
</evidence>
<protein>
    <recommendedName>
        <fullName evidence="3">Lipoprotein</fullName>
    </recommendedName>
</protein>
<dbReference type="Proteomes" id="UP001596383">
    <property type="component" value="Unassembled WGS sequence"/>
</dbReference>
<dbReference type="PROSITE" id="PS51257">
    <property type="entry name" value="PROKAR_LIPOPROTEIN"/>
    <property type="match status" value="1"/>
</dbReference>
<evidence type="ECO:0000313" key="1">
    <source>
        <dbReference type="EMBL" id="MFC6767633.1"/>
    </source>
</evidence>
<evidence type="ECO:0000313" key="2">
    <source>
        <dbReference type="Proteomes" id="UP001596383"/>
    </source>
</evidence>